<dbReference type="STRING" id="37360.A0A0G4J0N2"/>
<dbReference type="PANTHER" id="PTHR24404:SF114">
    <property type="entry name" value="KLUMPFUSS, ISOFORM B-RELATED"/>
    <property type="match status" value="1"/>
</dbReference>
<dbReference type="Gene3D" id="3.30.160.60">
    <property type="entry name" value="Classic Zinc Finger"/>
    <property type="match status" value="3"/>
</dbReference>
<dbReference type="GO" id="GO:0000978">
    <property type="term" value="F:RNA polymerase II cis-regulatory region sequence-specific DNA binding"/>
    <property type="evidence" value="ECO:0007669"/>
    <property type="project" value="TreeGrafter"/>
</dbReference>
<evidence type="ECO:0000256" key="8">
    <source>
        <dbReference type="ARBA" id="ARBA00023163"/>
    </source>
</evidence>
<feature type="domain" description="C2H2-type" evidence="12">
    <location>
        <begin position="213"/>
        <end position="240"/>
    </location>
</feature>
<evidence type="ECO:0000256" key="9">
    <source>
        <dbReference type="ARBA" id="ARBA00023242"/>
    </source>
</evidence>
<gene>
    <name evidence="13" type="ORF">PBRA_008470</name>
</gene>
<keyword evidence="9" id="KW-0539">Nucleus</keyword>
<dbReference type="EMBL" id="CDSF01000110">
    <property type="protein sequence ID" value="CEP01158.1"/>
    <property type="molecule type" value="Genomic_DNA"/>
</dbReference>
<dbReference type="PROSITE" id="PS00028">
    <property type="entry name" value="ZINC_FINGER_C2H2_1"/>
    <property type="match status" value="3"/>
</dbReference>
<organism evidence="13 14">
    <name type="scientific">Plasmodiophora brassicae</name>
    <name type="common">Clubroot disease agent</name>
    <dbReference type="NCBI Taxonomy" id="37360"/>
    <lineage>
        <taxon>Eukaryota</taxon>
        <taxon>Sar</taxon>
        <taxon>Rhizaria</taxon>
        <taxon>Endomyxa</taxon>
        <taxon>Phytomyxea</taxon>
        <taxon>Plasmodiophorida</taxon>
        <taxon>Plasmodiophoridae</taxon>
        <taxon>Plasmodiophora</taxon>
    </lineage>
</organism>
<evidence type="ECO:0000259" key="12">
    <source>
        <dbReference type="PROSITE" id="PS50157"/>
    </source>
</evidence>
<dbReference type="Pfam" id="PF00096">
    <property type="entry name" value="zf-C2H2"/>
    <property type="match status" value="2"/>
</dbReference>
<evidence type="ECO:0000313" key="13">
    <source>
        <dbReference type="EMBL" id="CEP01158.1"/>
    </source>
</evidence>
<dbReference type="OrthoDB" id="6077919at2759"/>
<dbReference type="GO" id="GO:0006357">
    <property type="term" value="P:regulation of transcription by RNA polymerase II"/>
    <property type="evidence" value="ECO:0007669"/>
    <property type="project" value="TreeGrafter"/>
</dbReference>
<dbReference type="FunFam" id="3.30.160.60:FF:000322">
    <property type="entry name" value="GDNF-inducible zinc finger protein 1"/>
    <property type="match status" value="1"/>
</dbReference>
<keyword evidence="2" id="KW-0479">Metal-binding</keyword>
<sequence>MQSSSDHRITLDALPGSAVLASTPAPPSTWLYTAPSPPGASDDPPTPSTRSVSLQALFGMYDARLLPYVDWLSRNGFARVDHVGALTPDERRSVYGAVRPPIPYSLQLRLERLIRTAMGDPLSHSQRHAETQTCDPTHGFRSRTCLQRHERGHVDERQFVCALCGKAFKTVDALAKHRKVHTQDKAHQCDICRRSFRRKDNLAAHRLIHTRAYPCDLCDQTFRWKSGLAAHRRAHADSTNNEVPNG</sequence>
<evidence type="ECO:0000256" key="1">
    <source>
        <dbReference type="ARBA" id="ARBA00004123"/>
    </source>
</evidence>
<dbReference type="SMART" id="SM00355">
    <property type="entry name" value="ZnF_C2H2"/>
    <property type="match status" value="4"/>
</dbReference>
<accession>A0A0G4J0N2</accession>
<evidence type="ECO:0000313" key="14">
    <source>
        <dbReference type="Proteomes" id="UP000039324"/>
    </source>
</evidence>
<dbReference type="FunFam" id="3.30.160.60:FF:000202">
    <property type="entry name" value="Zinc finger protein 574"/>
    <property type="match status" value="1"/>
</dbReference>
<feature type="domain" description="C2H2-type" evidence="12">
    <location>
        <begin position="187"/>
        <end position="214"/>
    </location>
</feature>
<evidence type="ECO:0000256" key="11">
    <source>
        <dbReference type="SAM" id="MobiDB-lite"/>
    </source>
</evidence>
<dbReference type="GO" id="GO:0003700">
    <property type="term" value="F:DNA-binding transcription factor activity"/>
    <property type="evidence" value="ECO:0007669"/>
    <property type="project" value="TreeGrafter"/>
</dbReference>
<evidence type="ECO:0000256" key="10">
    <source>
        <dbReference type="PROSITE-ProRule" id="PRU00042"/>
    </source>
</evidence>
<dbReference type="Pfam" id="PF13912">
    <property type="entry name" value="zf-C2H2_6"/>
    <property type="match status" value="1"/>
</dbReference>
<dbReference type="GO" id="GO:0005634">
    <property type="term" value="C:nucleus"/>
    <property type="evidence" value="ECO:0007669"/>
    <property type="project" value="UniProtKB-SubCell"/>
</dbReference>
<comment type="subcellular location">
    <subcellularLocation>
        <location evidence="1">Nucleus</location>
    </subcellularLocation>
</comment>
<keyword evidence="3" id="KW-0677">Repeat</keyword>
<dbReference type="Proteomes" id="UP000039324">
    <property type="component" value="Unassembled WGS sequence"/>
</dbReference>
<feature type="region of interest" description="Disordered" evidence="11">
    <location>
        <begin position="29"/>
        <end position="49"/>
    </location>
</feature>
<evidence type="ECO:0000256" key="2">
    <source>
        <dbReference type="ARBA" id="ARBA00022723"/>
    </source>
</evidence>
<dbReference type="GO" id="GO:0008270">
    <property type="term" value="F:zinc ion binding"/>
    <property type="evidence" value="ECO:0007669"/>
    <property type="project" value="UniProtKB-KW"/>
</dbReference>
<evidence type="ECO:0000256" key="6">
    <source>
        <dbReference type="ARBA" id="ARBA00023015"/>
    </source>
</evidence>
<evidence type="ECO:0000256" key="5">
    <source>
        <dbReference type="ARBA" id="ARBA00022833"/>
    </source>
</evidence>
<dbReference type="FunFam" id="3.30.160.60:FF:000624">
    <property type="entry name" value="zinc finger protein 697"/>
    <property type="match status" value="1"/>
</dbReference>
<keyword evidence="6" id="KW-0805">Transcription regulation</keyword>
<keyword evidence="4 10" id="KW-0863">Zinc-finger</keyword>
<proteinExistence type="predicted"/>
<keyword evidence="5" id="KW-0862">Zinc</keyword>
<keyword evidence="7" id="KW-0238">DNA-binding</keyword>
<evidence type="ECO:0000256" key="4">
    <source>
        <dbReference type="ARBA" id="ARBA00022771"/>
    </source>
</evidence>
<dbReference type="PROSITE" id="PS50157">
    <property type="entry name" value="ZINC_FINGER_C2H2_2"/>
    <property type="match status" value="3"/>
</dbReference>
<dbReference type="SUPFAM" id="SSF57667">
    <property type="entry name" value="beta-beta-alpha zinc fingers"/>
    <property type="match status" value="2"/>
</dbReference>
<keyword evidence="14" id="KW-1185">Reference proteome</keyword>
<name>A0A0G4J0N2_PLABS</name>
<evidence type="ECO:0000256" key="7">
    <source>
        <dbReference type="ARBA" id="ARBA00023125"/>
    </source>
</evidence>
<dbReference type="InterPro" id="IPR036236">
    <property type="entry name" value="Znf_C2H2_sf"/>
</dbReference>
<protein>
    <recommendedName>
        <fullName evidence="12">C2H2-type domain-containing protein</fullName>
    </recommendedName>
</protein>
<keyword evidence="8" id="KW-0804">Transcription</keyword>
<dbReference type="GO" id="GO:0032502">
    <property type="term" value="P:developmental process"/>
    <property type="evidence" value="ECO:0007669"/>
    <property type="project" value="UniProtKB-ARBA"/>
</dbReference>
<feature type="domain" description="C2H2-type" evidence="12">
    <location>
        <begin position="159"/>
        <end position="186"/>
    </location>
</feature>
<dbReference type="InterPro" id="IPR050589">
    <property type="entry name" value="Ikaros_C2H2-ZF"/>
</dbReference>
<dbReference type="AlphaFoldDB" id="A0A0G4J0N2"/>
<evidence type="ECO:0000256" key="3">
    <source>
        <dbReference type="ARBA" id="ARBA00022737"/>
    </source>
</evidence>
<dbReference type="PANTHER" id="PTHR24404">
    <property type="entry name" value="ZINC FINGER PROTEIN"/>
    <property type="match status" value="1"/>
</dbReference>
<dbReference type="InterPro" id="IPR013087">
    <property type="entry name" value="Znf_C2H2_type"/>
</dbReference>
<reference evidence="13 14" key="1">
    <citation type="submission" date="2015-02" db="EMBL/GenBank/DDBJ databases">
        <authorList>
            <person name="Chooi Y.-H."/>
        </authorList>
    </citation>
    <scope>NUCLEOTIDE SEQUENCE [LARGE SCALE GENOMIC DNA]</scope>
    <source>
        <strain evidence="13">E3</strain>
    </source>
</reference>